<dbReference type="PROSITE" id="PS50030">
    <property type="entry name" value="UBA"/>
    <property type="match status" value="1"/>
</dbReference>
<evidence type="ECO:0000259" key="14">
    <source>
        <dbReference type="PROSITE" id="PS52027"/>
    </source>
</evidence>
<keyword evidence="2 10" id="KW-0328">Glycosyltransferase</keyword>
<evidence type="ECO:0000313" key="16">
    <source>
        <dbReference type="EMBL" id="CAL1154218.1"/>
    </source>
</evidence>
<dbReference type="CDD" id="cd14270">
    <property type="entry name" value="UBA"/>
    <property type="match status" value="1"/>
</dbReference>
<keyword evidence="17" id="KW-1185">Reference proteome</keyword>
<dbReference type="InterPro" id="IPR052056">
    <property type="entry name" value="Mono-ARTD/PARP"/>
</dbReference>
<evidence type="ECO:0000313" key="17">
    <source>
        <dbReference type="Proteomes" id="UP001152797"/>
    </source>
</evidence>
<dbReference type="Pfam" id="PF00627">
    <property type="entry name" value="UBA"/>
    <property type="match status" value="1"/>
</dbReference>
<keyword evidence="8" id="KW-0539">Nucleus</keyword>
<feature type="domain" description="PARP catalytic" evidence="13">
    <location>
        <begin position="318"/>
        <end position="512"/>
    </location>
</feature>
<dbReference type="Gene3D" id="3.30.160.60">
    <property type="entry name" value="Classic Zinc Finger"/>
    <property type="match status" value="1"/>
</dbReference>
<evidence type="ECO:0000259" key="12">
    <source>
        <dbReference type="PROSITE" id="PS50030"/>
    </source>
</evidence>
<evidence type="ECO:0000256" key="2">
    <source>
        <dbReference type="ARBA" id="ARBA00022676"/>
    </source>
</evidence>
<evidence type="ECO:0000259" key="13">
    <source>
        <dbReference type="PROSITE" id="PS51059"/>
    </source>
</evidence>
<protein>
    <recommendedName>
        <fullName evidence="10">Poly [ADP-ribose] polymerase</fullName>
        <shortName evidence="10">PARP</shortName>
        <ecNumber evidence="10">2.4.2.-</ecNumber>
    </recommendedName>
</protein>
<accession>A0A9P1CZR3</accession>
<reference evidence="15" key="1">
    <citation type="submission" date="2022-10" db="EMBL/GenBank/DDBJ databases">
        <authorList>
            <person name="Chen Y."/>
            <person name="Dougan E. K."/>
            <person name="Chan C."/>
            <person name="Rhodes N."/>
            <person name="Thang M."/>
        </authorList>
    </citation>
    <scope>NUCLEOTIDE SEQUENCE</scope>
</reference>
<sequence>MIFQDGYCTTNQVRLQFSDDRFLHRVLLEAQKNGADSSSLEKLQSMGFGPEIAKVALHVSGGNERKALELCMSGLSFVNDTVLERRAPPAPLRCYVCGQKYLNHTSLDMHLKACRRRFEQREATKPAAERCPLLEEEELPDGVHSLEQHYDLIRSTVRDLRDAAERTGPTDLSAARCPATTYPSKLVPCEFCKRTFHPERLETHQRVCLQRPKQETKRPPRRRVTLAGPPPAAINSYAAFCSQLERCSFCSRQFRREVLPSHEQSCSAGQPRVARAATSPMPRARSTSTQGLAFTPPARSRDSVATSSLRLKWTPNGPSDSPQGSTTKSLLETGLISVASEEDQRQLRAELEPLEPEIQVTGIFATVGTQRSVYDALKSSLAEGRDLEELQLWHGTSWAFIPKILKQGFNRSFAGRHGTLLGHGSYFSKDPRYSLRFCDKKGGPDGTKVLVAARVLVGRYCKGSPGDVEPPVFDARTGDRYDSTVDNAEAPSIFAVFRDFQALPLFLIEILA</sequence>
<proteinExistence type="predicted"/>
<comment type="caution">
    <text evidence="15">The sequence shown here is derived from an EMBL/GenBank/DDBJ whole genome shotgun (WGS) entry which is preliminary data.</text>
</comment>
<dbReference type="EMBL" id="CAMXCT010002846">
    <property type="protein sequence ID" value="CAI4000843.1"/>
    <property type="molecule type" value="Genomic_DNA"/>
</dbReference>
<dbReference type="CDD" id="cd01439">
    <property type="entry name" value="TCCD_inducible_PARP_like"/>
    <property type="match status" value="1"/>
</dbReference>
<feature type="domain" description="UBA" evidence="12">
    <location>
        <begin position="34"/>
        <end position="74"/>
    </location>
</feature>
<dbReference type="GO" id="GO:0005737">
    <property type="term" value="C:cytoplasm"/>
    <property type="evidence" value="ECO:0007669"/>
    <property type="project" value="TreeGrafter"/>
</dbReference>
<dbReference type="InterPro" id="IPR009060">
    <property type="entry name" value="UBA-like_sf"/>
</dbReference>
<keyword evidence="6" id="KW-0862">Zinc</keyword>
<reference evidence="16" key="2">
    <citation type="submission" date="2024-04" db="EMBL/GenBank/DDBJ databases">
        <authorList>
            <person name="Chen Y."/>
            <person name="Shah S."/>
            <person name="Dougan E. K."/>
            <person name="Thang M."/>
            <person name="Chan C."/>
        </authorList>
    </citation>
    <scope>NUCLEOTIDE SEQUENCE [LARGE SCALE GENOMIC DNA]</scope>
</reference>
<evidence type="ECO:0000256" key="4">
    <source>
        <dbReference type="ARBA" id="ARBA00022723"/>
    </source>
</evidence>
<dbReference type="Pfam" id="PF13913">
    <property type="entry name" value="zf-C2HC_2"/>
    <property type="match status" value="3"/>
</dbReference>
<dbReference type="GO" id="GO:0003950">
    <property type="term" value="F:NAD+ poly-ADP-ribosyltransferase activity"/>
    <property type="evidence" value="ECO:0007669"/>
    <property type="project" value="UniProtKB-UniRule"/>
</dbReference>
<evidence type="ECO:0000313" key="15">
    <source>
        <dbReference type="EMBL" id="CAI4000843.1"/>
    </source>
</evidence>
<evidence type="ECO:0000256" key="8">
    <source>
        <dbReference type="ARBA" id="ARBA00023242"/>
    </source>
</evidence>
<evidence type="ECO:0000256" key="10">
    <source>
        <dbReference type="RuleBase" id="RU362114"/>
    </source>
</evidence>
<dbReference type="GO" id="GO:0010629">
    <property type="term" value="P:negative regulation of gene expression"/>
    <property type="evidence" value="ECO:0007669"/>
    <property type="project" value="TreeGrafter"/>
</dbReference>
<dbReference type="SUPFAM" id="SSF46934">
    <property type="entry name" value="UBA-like"/>
    <property type="match status" value="1"/>
</dbReference>
<dbReference type="EMBL" id="CAMXCT020002846">
    <property type="protein sequence ID" value="CAL1154218.1"/>
    <property type="molecule type" value="Genomic_DNA"/>
</dbReference>
<dbReference type="Gene3D" id="1.10.8.10">
    <property type="entry name" value="DNA helicase RuvA subunit, C-terminal domain"/>
    <property type="match status" value="1"/>
</dbReference>
<keyword evidence="3 10" id="KW-0808">Transferase</keyword>
<dbReference type="Gene3D" id="3.90.228.10">
    <property type="match status" value="1"/>
</dbReference>
<comment type="subcellular location">
    <subcellularLocation>
        <location evidence="1">Nucleus</location>
    </subcellularLocation>
</comment>
<organism evidence="15">
    <name type="scientific">Cladocopium goreaui</name>
    <dbReference type="NCBI Taxonomy" id="2562237"/>
    <lineage>
        <taxon>Eukaryota</taxon>
        <taxon>Sar</taxon>
        <taxon>Alveolata</taxon>
        <taxon>Dinophyceae</taxon>
        <taxon>Suessiales</taxon>
        <taxon>Symbiodiniaceae</taxon>
        <taxon>Cladocopium</taxon>
    </lineage>
</organism>
<evidence type="ECO:0000256" key="9">
    <source>
        <dbReference type="PROSITE-ProRule" id="PRU01371"/>
    </source>
</evidence>
<dbReference type="PANTHER" id="PTHR14453:SF67">
    <property type="entry name" value="POLY [ADP-RIBOSE] POLYMERASE"/>
    <property type="match status" value="1"/>
</dbReference>
<dbReference type="PROSITE" id="PS51059">
    <property type="entry name" value="PARP_CATALYTIC"/>
    <property type="match status" value="1"/>
</dbReference>
<feature type="domain" description="C2HC/C3H-type" evidence="14">
    <location>
        <begin position="185"/>
        <end position="214"/>
    </location>
</feature>
<dbReference type="Pfam" id="PF00644">
    <property type="entry name" value="PARP"/>
    <property type="match status" value="1"/>
</dbReference>
<dbReference type="GO" id="GO:0005634">
    <property type="term" value="C:nucleus"/>
    <property type="evidence" value="ECO:0007669"/>
    <property type="project" value="UniProtKB-SubCell"/>
</dbReference>
<dbReference type="PROSITE" id="PS52027">
    <property type="entry name" value="ZF_C2HC_C3H"/>
    <property type="match status" value="1"/>
</dbReference>
<feature type="region of interest" description="Disordered" evidence="11">
    <location>
        <begin position="210"/>
        <end position="229"/>
    </location>
</feature>
<dbReference type="SMART" id="SM00165">
    <property type="entry name" value="UBA"/>
    <property type="match status" value="1"/>
</dbReference>
<evidence type="ECO:0000256" key="11">
    <source>
        <dbReference type="SAM" id="MobiDB-lite"/>
    </source>
</evidence>
<dbReference type="InterPro" id="IPR015940">
    <property type="entry name" value="UBA"/>
</dbReference>
<evidence type="ECO:0000256" key="3">
    <source>
        <dbReference type="ARBA" id="ARBA00022679"/>
    </source>
</evidence>
<keyword evidence="5 9" id="KW-0863">Zinc-finger</keyword>
<feature type="compositionally biased region" description="Polar residues" evidence="11">
    <location>
        <begin position="316"/>
        <end position="328"/>
    </location>
</feature>
<evidence type="ECO:0000256" key="5">
    <source>
        <dbReference type="ARBA" id="ARBA00022771"/>
    </source>
</evidence>
<keyword evidence="4" id="KW-0479">Metal-binding</keyword>
<gene>
    <name evidence="15" type="ORF">C1SCF055_LOCUS26932</name>
</gene>
<dbReference type="Proteomes" id="UP001152797">
    <property type="component" value="Unassembled WGS sequence"/>
</dbReference>
<evidence type="ECO:0000256" key="7">
    <source>
        <dbReference type="ARBA" id="ARBA00023027"/>
    </source>
</evidence>
<dbReference type="GO" id="GO:0003714">
    <property type="term" value="F:transcription corepressor activity"/>
    <property type="evidence" value="ECO:0007669"/>
    <property type="project" value="TreeGrafter"/>
</dbReference>
<dbReference type="InterPro" id="IPR049899">
    <property type="entry name" value="Znf_C2HC_C3H"/>
</dbReference>
<dbReference type="SUPFAM" id="SSF56399">
    <property type="entry name" value="ADP-ribosylation"/>
    <property type="match status" value="1"/>
</dbReference>
<dbReference type="PANTHER" id="PTHR14453">
    <property type="entry name" value="PARP/ZINC FINGER CCCH TYPE DOMAIN CONTAINING PROTEIN"/>
    <property type="match status" value="1"/>
</dbReference>
<evidence type="ECO:0000256" key="6">
    <source>
        <dbReference type="ARBA" id="ARBA00022833"/>
    </source>
</evidence>
<dbReference type="InterPro" id="IPR012317">
    <property type="entry name" value="Poly(ADP-ribose)pol_cat_dom"/>
</dbReference>
<dbReference type="EC" id="2.4.2.-" evidence="10"/>
<dbReference type="AlphaFoldDB" id="A0A9P1CZR3"/>
<evidence type="ECO:0000256" key="1">
    <source>
        <dbReference type="ARBA" id="ARBA00004123"/>
    </source>
</evidence>
<dbReference type="GO" id="GO:0008270">
    <property type="term" value="F:zinc ion binding"/>
    <property type="evidence" value="ECO:0007669"/>
    <property type="project" value="UniProtKB-KW"/>
</dbReference>
<dbReference type="EMBL" id="CAMXCT030002846">
    <property type="protein sequence ID" value="CAL4788155.1"/>
    <property type="molecule type" value="Genomic_DNA"/>
</dbReference>
<keyword evidence="7 10" id="KW-0520">NAD</keyword>
<name>A0A9P1CZR3_9DINO</name>
<dbReference type="OrthoDB" id="6133115at2759"/>
<feature type="region of interest" description="Disordered" evidence="11">
    <location>
        <begin position="261"/>
        <end position="328"/>
    </location>
</feature>